<reference evidence="9 10" key="1">
    <citation type="submission" date="2008-03" db="EMBL/GenBank/DDBJ databases">
        <title>Complete sequence of Leptothrix cholodnii SP-6.</title>
        <authorList>
            <consortium name="US DOE Joint Genome Institute"/>
            <person name="Copeland A."/>
            <person name="Lucas S."/>
            <person name="Lapidus A."/>
            <person name="Glavina del Rio T."/>
            <person name="Dalin E."/>
            <person name="Tice H."/>
            <person name="Bruce D."/>
            <person name="Goodwin L."/>
            <person name="Pitluck S."/>
            <person name="Chertkov O."/>
            <person name="Brettin T."/>
            <person name="Detter J.C."/>
            <person name="Han C."/>
            <person name="Kuske C.R."/>
            <person name="Schmutz J."/>
            <person name="Larimer F."/>
            <person name="Land M."/>
            <person name="Hauser L."/>
            <person name="Kyrpides N."/>
            <person name="Lykidis A."/>
            <person name="Emerson D."/>
            <person name="Richardson P."/>
        </authorList>
    </citation>
    <scope>NUCLEOTIDE SEQUENCE [LARGE SCALE GENOMIC DNA]</scope>
    <source>
        <strain evidence="10">ATCC 51168 / LMG 8142 / SP-6</strain>
    </source>
</reference>
<dbReference type="OrthoDB" id="9814956at2"/>
<feature type="transmembrane region" description="Helical" evidence="7">
    <location>
        <begin position="59"/>
        <end position="76"/>
    </location>
</feature>
<dbReference type="GO" id="GO:0005886">
    <property type="term" value="C:plasma membrane"/>
    <property type="evidence" value="ECO:0007669"/>
    <property type="project" value="UniProtKB-SubCell"/>
</dbReference>
<dbReference type="KEGG" id="lch:Lcho_3072"/>
<evidence type="ECO:0000256" key="6">
    <source>
        <dbReference type="ARBA" id="ARBA00023136"/>
    </source>
</evidence>
<organism evidence="9 10">
    <name type="scientific">Leptothrix cholodnii (strain ATCC 51168 / LMG 8142 / SP-6)</name>
    <name type="common">Leptothrix discophora (strain SP-6)</name>
    <dbReference type="NCBI Taxonomy" id="395495"/>
    <lineage>
        <taxon>Bacteria</taxon>
        <taxon>Pseudomonadati</taxon>
        <taxon>Pseudomonadota</taxon>
        <taxon>Betaproteobacteria</taxon>
        <taxon>Burkholderiales</taxon>
        <taxon>Sphaerotilaceae</taxon>
        <taxon>Leptothrix</taxon>
    </lineage>
</organism>
<evidence type="ECO:0000256" key="2">
    <source>
        <dbReference type="ARBA" id="ARBA00007400"/>
    </source>
</evidence>
<name>B1Y051_LEPCP</name>
<feature type="transmembrane region" description="Helical" evidence="7">
    <location>
        <begin position="237"/>
        <end position="256"/>
    </location>
</feature>
<feature type="transmembrane region" description="Helical" evidence="7">
    <location>
        <begin position="88"/>
        <end position="105"/>
    </location>
</feature>
<feature type="transmembrane region" description="Helical" evidence="7">
    <location>
        <begin position="154"/>
        <end position="171"/>
    </location>
</feature>
<evidence type="ECO:0000256" key="1">
    <source>
        <dbReference type="ARBA" id="ARBA00004651"/>
    </source>
</evidence>
<feature type="transmembrane region" description="Helical" evidence="7">
    <location>
        <begin position="125"/>
        <end position="147"/>
    </location>
</feature>
<keyword evidence="5 7" id="KW-1133">Transmembrane helix</keyword>
<gene>
    <name evidence="9" type="ordered locus">Lcho_3072</name>
</gene>
<comment type="subcellular location">
    <subcellularLocation>
        <location evidence="1">Cell membrane</location>
        <topology evidence="1">Multi-pass membrane protein</topology>
    </subcellularLocation>
</comment>
<feature type="transmembrane region" description="Helical" evidence="7">
    <location>
        <begin position="212"/>
        <end position="231"/>
    </location>
</feature>
<keyword evidence="6 7" id="KW-0472">Membrane</keyword>
<evidence type="ECO:0000256" key="5">
    <source>
        <dbReference type="ARBA" id="ARBA00022989"/>
    </source>
</evidence>
<dbReference type="Proteomes" id="UP000001693">
    <property type="component" value="Chromosome"/>
</dbReference>
<evidence type="ECO:0000259" key="8">
    <source>
        <dbReference type="Pfam" id="PF01757"/>
    </source>
</evidence>
<protein>
    <submittedName>
        <fullName evidence="9">Acyltransferase 3</fullName>
    </submittedName>
</protein>
<dbReference type="GO" id="GO:0016413">
    <property type="term" value="F:O-acetyltransferase activity"/>
    <property type="evidence" value="ECO:0007669"/>
    <property type="project" value="TreeGrafter"/>
</dbReference>
<feature type="transmembrane region" description="Helical" evidence="7">
    <location>
        <begin position="21"/>
        <end position="39"/>
    </location>
</feature>
<dbReference type="EMBL" id="CP001013">
    <property type="protein sequence ID" value="ACB35332.1"/>
    <property type="molecule type" value="Genomic_DNA"/>
</dbReference>
<dbReference type="Pfam" id="PF01757">
    <property type="entry name" value="Acyl_transf_3"/>
    <property type="match status" value="1"/>
</dbReference>
<dbReference type="eggNOG" id="COG4763">
    <property type="taxonomic scope" value="Bacteria"/>
</dbReference>
<evidence type="ECO:0000256" key="4">
    <source>
        <dbReference type="ARBA" id="ARBA00022692"/>
    </source>
</evidence>
<keyword evidence="3" id="KW-1003">Cell membrane</keyword>
<dbReference type="STRING" id="395495.Lcho_3072"/>
<dbReference type="PANTHER" id="PTHR40074:SF4">
    <property type="entry name" value="INNER MEMBRANE PROTEIN YCFT"/>
    <property type="match status" value="1"/>
</dbReference>
<proteinExistence type="inferred from homology"/>
<dbReference type="HOGENOM" id="CLU_023915_5_1_4"/>
<evidence type="ECO:0000256" key="3">
    <source>
        <dbReference type="ARBA" id="ARBA00022475"/>
    </source>
</evidence>
<dbReference type="InterPro" id="IPR002656">
    <property type="entry name" value="Acyl_transf_3_dom"/>
</dbReference>
<keyword evidence="9" id="KW-0808">Transferase</keyword>
<keyword evidence="9" id="KW-0012">Acyltransferase</keyword>
<feature type="domain" description="Acyltransferase 3" evidence="8">
    <location>
        <begin position="17"/>
        <end position="317"/>
    </location>
</feature>
<evidence type="ECO:0000256" key="7">
    <source>
        <dbReference type="SAM" id="Phobius"/>
    </source>
</evidence>
<evidence type="ECO:0000313" key="10">
    <source>
        <dbReference type="Proteomes" id="UP000001693"/>
    </source>
</evidence>
<dbReference type="GO" id="GO:0009246">
    <property type="term" value="P:enterobacterial common antigen biosynthetic process"/>
    <property type="evidence" value="ECO:0007669"/>
    <property type="project" value="TreeGrafter"/>
</dbReference>
<keyword evidence="10" id="KW-1185">Reference proteome</keyword>
<dbReference type="PANTHER" id="PTHR40074">
    <property type="entry name" value="O-ACETYLTRANSFERASE WECH"/>
    <property type="match status" value="1"/>
</dbReference>
<keyword evidence="4 7" id="KW-0812">Transmembrane</keyword>
<evidence type="ECO:0000313" key="9">
    <source>
        <dbReference type="EMBL" id="ACB35332.1"/>
    </source>
</evidence>
<dbReference type="RefSeq" id="WP_012348083.1">
    <property type="nucleotide sequence ID" value="NC_010524.1"/>
</dbReference>
<comment type="similarity">
    <text evidence="2">Belongs to the acyltransferase 3 family.</text>
</comment>
<feature type="transmembrane region" description="Helical" evidence="7">
    <location>
        <begin position="183"/>
        <end position="200"/>
    </location>
</feature>
<feature type="transmembrane region" description="Helical" evidence="7">
    <location>
        <begin position="268"/>
        <end position="287"/>
    </location>
</feature>
<accession>B1Y051</accession>
<feature type="transmembrane region" description="Helical" evidence="7">
    <location>
        <begin position="299"/>
        <end position="321"/>
    </location>
</feature>
<dbReference type="AlphaFoldDB" id="B1Y051"/>
<sequence length="351" mass="40357">MTSTSAQAEVPRRSRHGWVDIAKGICIVAVVCYYAHTYIGYILPSTGWLDAWSAFAKPFRMPDFFLLSGLFLSRVIDRPWRSYLDTKVAHYLFFLVVWTLPYLAWRLIYETPPDLTVVKAIKLYIYFLIQPMAMLWFIQILATYFVVTRLLRNVPGWLLIAAAAVLMVVRVRTGFSPVDNFGVYYVFFLSGYLFASRIFSWADWVAGHRRQAWLMIVGWAIANAFVVSKGWSLLPFWDMVSGFVGISAIIALSSLLADKDWMQWVRYLGKNSIVVYVGFYLPLQWWLAAYTHFGWQIEINLLSTLTVVLSLLAALLFNLITRNTVFSFLFKRPAWAHLLAPRRGVEPQGAV</sequence>